<dbReference type="EMBL" id="CP001736">
    <property type="protein sequence ID" value="ADB33866.1"/>
    <property type="molecule type" value="Genomic_DNA"/>
</dbReference>
<dbReference type="AlphaFoldDB" id="D2Q0R6"/>
<evidence type="ECO:0008006" key="3">
    <source>
        <dbReference type="Google" id="ProtNLM"/>
    </source>
</evidence>
<organism evidence="1 2">
    <name type="scientific">Kribbella flavida (strain DSM 17836 / JCM 10339 / NBRC 14399)</name>
    <dbReference type="NCBI Taxonomy" id="479435"/>
    <lineage>
        <taxon>Bacteria</taxon>
        <taxon>Bacillati</taxon>
        <taxon>Actinomycetota</taxon>
        <taxon>Actinomycetes</taxon>
        <taxon>Propionibacteriales</taxon>
        <taxon>Kribbellaceae</taxon>
        <taxon>Kribbella</taxon>
    </lineage>
</organism>
<keyword evidence="2" id="KW-1185">Reference proteome</keyword>
<proteinExistence type="predicted"/>
<dbReference type="RefSeq" id="WP_012922420.1">
    <property type="nucleotide sequence ID" value="NC_013729.1"/>
</dbReference>
<dbReference type="Proteomes" id="UP000007967">
    <property type="component" value="Chromosome"/>
</dbReference>
<protein>
    <recommendedName>
        <fullName evidence="3">Streptomycin 6-kinase</fullName>
    </recommendedName>
</protein>
<dbReference type="eggNOG" id="COG3570">
    <property type="taxonomic scope" value="Bacteria"/>
</dbReference>
<evidence type="ECO:0000313" key="2">
    <source>
        <dbReference type="Proteomes" id="UP000007967"/>
    </source>
</evidence>
<accession>D2Q0R6</accession>
<name>D2Q0R6_KRIFD</name>
<dbReference type="STRING" id="479435.Kfla_4850"/>
<evidence type="ECO:0000313" key="1">
    <source>
        <dbReference type="EMBL" id="ADB33866.1"/>
    </source>
</evidence>
<reference evidence="1 2" key="2">
    <citation type="journal article" date="2010" name="Stand. Genomic Sci.">
        <title>Complete genome sequence of Kribbella flavida type strain (IFO 14399).</title>
        <authorList>
            <person name="Pukall R."/>
            <person name="Lapidus A."/>
            <person name="Glavina Del Rio T."/>
            <person name="Copeland A."/>
            <person name="Tice H."/>
            <person name="Cheng J.-F."/>
            <person name="Lucas S."/>
            <person name="Chen F."/>
            <person name="Nolan M."/>
            <person name="LaButti K."/>
            <person name="Pati A."/>
            <person name="Ivanova N."/>
            <person name="Mavrommatis K."/>
            <person name="Mikhailova N."/>
            <person name="Pitluck S."/>
            <person name="Bruce D."/>
            <person name="Goodwin L."/>
            <person name="Land M."/>
            <person name="Hauser L."/>
            <person name="Chang Y.-J."/>
            <person name="Jeffries C.D."/>
            <person name="Chen A."/>
            <person name="Palaniappan K."/>
            <person name="Chain P."/>
            <person name="Rohde M."/>
            <person name="Goeker M."/>
            <person name="Bristow J."/>
            <person name="Eisen J.A."/>
            <person name="Markowitz V."/>
            <person name="Hugenholtz P."/>
            <person name="Kyrpides N.C."/>
            <person name="Klenk H.-P."/>
            <person name="Brettin T."/>
        </authorList>
    </citation>
    <scope>NUCLEOTIDE SEQUENCE [LARGE SCALE GENOMIC DNA]</scope>
    <source>
        <strain evidence="2">DSM 17836 / JCM 10339 / NBRC 14399</strain>
    </source>
</reference>
<gene>
    <name evidence="1" type="ordered locus">Kfla_4850</name>
</gene>
<dbReference type="HOGENOM" id="CLU_2046571_0_0_11"/>
<dbReference type="KEGG" id="kfl:Kfla_4850"/>
<reference evidence="2" key="1">
    <citation type="submission" date="2009-09" db="EMBL/GenBank/DDBJ databases">
        <title>The complete genome of Kribbella flavida DSM 17836.</title>
        <authorList>
            <consortium name="US DOE Joint Genome Institute (JGI-PGF)"/>
            <person name="Lucas S."/>
            <person name="Copeland A."/>
            <person name="Lapidus A."/>
            <person name="Glavina del Rio T."/>
            <person name="Dalin E."/>
            <person name="Tice H."/>
            <person name="Bruce D."/>
            <person name="Goodwin L."/>
            <person name="Pitluck S."/>
            <person name="Kyrpides N."/>
            <person name="Mavromatis K."/>
            <person name="Ivanova N."/>
            <person name="Saunders E."/>
            <person name="Brettin T."/>
            <person name="Detter J.C."/>
            <person name="Han C."/>
            <person name="Larimer F."/>
            <person name="Land M."/>
            <person name="Hauser L."/>
            <person name="Markowitz V."/>
            <person name="Cheng J.-F."/>
            <person name="Hugenholtz P."/>
            <person name="Woyke T."/>
            <person name="Wu D."/>
            <person name="Pukall R."/>
            <person name="Klenk H.-P."/>
            <person name="Eisen J.A."/>
        </authorList>
    </citation>
    <scope>NUCLEOTIDE SEQUENCE [LARGE SCALE GENOMIC DNA]</scope>
    <source>
        <strain evidence="2">DSM 17836 / JCM 10339 / NBRC 14399</strain>
    </source>
</reference>
<sequence length="120" mass="12407">MIPAPFARSTTEREGEAGAAWLAELPGIVDHLLTRWNCVLDGAVLHGQVGLIVPVRRTSGPAVLKVSFPHPGNAHEPAAFAAWGGRGGALRSACWSFRGPAGGGGECGLALVDELAISWS</sequence>